<gene>
    <name evidence="2" type="ORF">BDDG_13001</name>
</gene>
<organism evidence="2">
    <name type="scientific">Ajellomyces dermatitidis (strain ATCC 18188 / CBS 674.68)</name>
    <name type="common">Blastomyces dermatitidis</name>
    <dbReference type="NCBI Taxonomy" id="653446"/>
    <lineage>
        <taxon>Eukaryota</taxon>
        <taxon>Fungi</taxon>
        <taxon>Dikarya</taxon>
        <taxon>Ascomycota</taxon>
        <taxon>Pezizomycotina</taxon>
        <taxon>Eurotiomycetes</taxon>
        <taxon>Eurotiomycetidae</taxon>
        <taxon>Onygenales</taxon>
        <taxon>Ajellomycetaceae</taxon>
        <taxon>Blastomyces</taxon>
    </lineage>
</organism>
<evidence type="ECO:0000256" key="1">
    <source>
        <dbReference type="SAM" id="Phobius"/>
    </source>
</evidence>
<sequence>LTVSLSSLCKKALIQSLISTATCLHCVKQLKKKKILYICFFSHFCYFYYICNNNSCLSILKQYRVRISELQVLIDSIKSEKISLTH</sequence>
<dbReference type="EMBL" id="GG749505">
    <property type="protein sequence ID" value="KMW68726.1"/>
    <property type="molecule type" value="Genomic_DNA"/>
</dbReference>
<reference evidence="2" key="1">
    <citation type="submission" date="2010-03" db="EMBL/GenBank/DDBJ databases">
        <title>Annotation of Blastomyces dermatitidis strain ATCC 18188.</title>
        <authorList>
            <consortium name="The Broad Institute Genome Sequencing Platform"/>
            <consortium name="Broad Institute Genome Sequencing Center for Infectious Disease."/>
            <person name="Cuomo C."/>
            <person name="Klein B."/>
            <person name="Sullivan T."/>
            <person name="Heitman J."/>
            <person name="Young S."/>
            <person name="Zeng Q."/>
            <person name="Gargeya S."/>
            <person name="Alvarado L."/>
            <person name="Berlin A.M."/>
            <person name="Chapman S.B."/>
            <person name="Chen Z."/>
            <person name="Freedman E."/>
            <person name="Gellesch M."/>
            <person name="Goldberg J."/>
            <person name="Griggs A."/>
            <person name="Gujja S."/>
            <person name="Heilman E."/>
            <person name="Heiman D."/>
            <person name="Howarth C."/>
            <person name="Mehta T."/>
            <person name="Neiman D."/>
            <person name="Pearson M."/>
            <person name="Roberts A."/>
            <person name="Saif S."/>
            <person name="Shea T."/>
            <person name="Shenoy N."/>
            <person name="Sisk P."/>
            <person name="Stolte C."/>
            <person name="Sykes S."/>
            <person name="White J."/>
            <person name="Yandava C."/>
            <person name="Haas B."/>
            <person name="Nusbaum C."/>
            <person name="Birren B."/>
        </authorList>
    </citation>
    <scope>NUCLEOTIDE SEQUENCE</scope>
    <source>
        <strain evidence="2">ATCC 18188</strain>
    </source>
</reference>
<name>A0A0J9ERP1_AJEDA</name>
<evidence type="ECO:0000313" key="2">
    <source>
        <dbReference type="EMBL" id="KMW68726.1"/>
    </source>
</evidence>
<feature type="transmembrane region" description="Helical" evidence="1">
    <location>
        <begin position="35"/>
        <end position="50"/>
    </location>
</feature>
<accession>A0A0J9ERP1</accession>
<protein>
    <submittedName>
        <fullName evidence="2">Uncharacterized protein</fullName>
    </submittedName>
</protein>
<keyword evidence="1" id="KW-0472">Membrane</keyword>
<keyword evidence="1" id="KW-0812">Transmembrane</keyword>
<proteinExistence type="predicted"/>
<keyword evidence="1" id="KW-1133">Transmembrane helix</keyword>
<feature type="non-terminal residue" evidence="2">
    <location>
        <position position="86"/>
    </location>
</feature>
<dbReference type="AlphaFoldDB" id="A0A0J9ERP1"/>
<dbReference type="Proteomes" id="UP000007802">
    <property type="component" value="Unassembled WGS sequence"/>
</dbReference>
<feature type="non-terminal residue" evidence="2">
    <location>
        <position position="1"/>
    </location>
</feature>